<evidence type="ECO:0000256" key="7">
    <source>
        <dbReference type="ARBA" id="ARBA00023157"/>
    </source>
</evidence>
<reference evidence="9" key="1">
    <citation type="submission" date="2022-07" db="EMBL/GenBank/DDBJ databases">
        <title>Genome Sequence of Xylaria arbuscula.</title>
        <authorList>
            <person name="Buettner E."/>
        </authorList>
    </citation>
    <scope>NUCLEOTIDE SEQUENCE</scope>
    <source>
        <strain evidence="9">VT107</strain>
    </source>
</reference>
<keyword evidence="7" id="KW-1015">Disulfide bond</keyword>
<dbReference type="EMBL" id="JANPWZ010002513">
    <property type="protein sequence ID" value="KAJ3558174.1"/>
    <property type="molecule type" value="Genomic_DNA"/>
</dbReference>
<evidence type="ECO:0000256" key="1">
    <source>
        <dbReference type="ARBA" id="ARBA00006249"/>
    </source>
</evidence>
<proteinExistence type="inferred from homology"/>
<keyword evidence="5 8" id="KW-0378">Hydrolase</keyword>
<organism evidence="9 10">
    <name type="scientific">Xylaria arbuscula</name>
    <dbReference type="NCBI Taxonomy" id="114810"/>
    <lineage>
        <taxon>Eukaryota</taxon>
        <taxon>Fungi</taxon>
        <taxon>Dikarya</taxon>
        <taxon>Ascomycota</taxon>
        <taxon>Pezizomycotina</taxon>
        <taxon>Sordariomycetes</taxon>
        <taxon>Xylariomycetidae</taxon>
        <taxon>Xylariales</taxon>
        <taxon>Xylariaceae</taxon>
        <taxon>Xylaria</taxon>
    </lineage>
</organism>
<evidence type="ECO:0000256" key="6">
    <source>
        <dbReference type="ARBA" id="ARBA00022837"/>
    </source>
</evidence>
<dbReference type="Proteomes" id="UP001148614">
    <property type="component" value="Unassembled WGS sequence"/>
</dbReference>
<dbReference type="Pfam" id="PF07519">
    <property type="entry name" value="Tannase"/>
    <property type="match status" value="1"/>
</dbReference>
<evidence type="ECO:0000256" key="8">
    <source>
        <dbReference type="RuleBase" id="RU361238"/>
    </source>
</evidence>
<evidence type="ECO:0000313" key="9">
    <source>
        <dbReference type="EMBL" id="KAJ3558174.1"/>
    </source>
</evidence>
<dbReference type="InterPro" id="IPR011118">
    <property type="entry name" value="Tannase/feruloyl_esterase"/>
</dbReference>
<keyword evidence="6" id="KW-0106">Calcium</keyword>
<keyword evidence="4" id="KW-0732">Signal</keyword>
<evidence type="ECO:0000256" key="4">
    <source>
        <dbReference type="ARBA" id="ARBA00022729"/>
    </source>
</evidence>
<dbReference type="PANTHER" id="PTHR33938:SF8">
    <property type="entry name" value="CARBOXYLIC ESTER HYDROLASE"/>
    <property type="match status" value="1"/>
</dbReference>
<dbReference type="GO" id="GO:0030600">
    <property type="term" value="F:feruloyl esterase activity"/>
    <property type="evidence" value="ECO:0007669"/>
    <property type="project" value="UniProtKB-ARBA"/>
</dbReference>
<evidence type="ECO:0000256" key="2">
    <source>
        <dbReference type="ARBA" id="ARBA00022487"/>
    </source>
</evidence>
<comment type="caution">
    <text evidence="9">The sequence shown here is derived from an EMBL/GenBank/DDBJ whole genome shotgun (WGS) entry which is preliminary data.</text>
</comment>
<sequence length="1048" mass="115882">MSPITMNTLPPELHDRIVRFVGRRIGEESRPPWEQHELPYALPVVAAVSRNFQHAVERLTFRRLTVSTSPDDLDALRRILIPRRQCYLQELVVHLWFDHAPQRCTITPPRPRPFATDDERRAIDEATTAHLKDFCNFLASWCVPDSSLVLEVRGPPLSRQMEDISGSPYLRFSLLGASGDLAQLPSLPMVKTLYVSSESCHLHPRLAILLTAKMPNVSRVEWDLASCESTSLGLYHHMSRIWRDGLVQAIETSSLPPSVEKFSFNMHVPGTSEFQVLPDFLGSSSVDPVSTALRELTKDCAEVRIEGSIHPSLFDLPTVSDPETTPTWQKLTNLTVRACMRGPDGKWLFKLDPDNLATPQPPPQDLDFGRIPPGYGATEQELDDNDEYYHEHHEDIAPSTMDGPTEDEFFRSEPEDAQMNALVTAFVRGCGKMPALQIGTLHCELVDVENWPFQVNCFAANTAAVADWDARLADGDRGALRVFFHVKNEWRPSAETLEEIQRSHQYRISVQSSTSSHAVALLPLPQPEIDTFKMSSNSLGGGWSPLGWQWPFQMPLGSTATCNPAGLSLPDIPGVSILSIEALEKRNYTYTPGIFGAGLPDSQPIPGLNFCNVTKAGMEDSQQLEAASLQLEGGEVAEFLMMPIMATGFATATTDGGHSSDVLGPEGSEPSWALTSPGNVNWPLLVDFASVALHDTATIGKAVQEAFYGTAPAYSYFFGGSTGGRQGHMLAQRYPQDYDGIVALFPAVNWVKFFFSNFWPTFVMDQMGIYPRPCEFDAITAAVISACDKLDGLEDGIISRLDLCEFDPKDVVGKKIQYEGAEATVSSAAAEVIQKAWDGPRSSTGEFQWYGFSKGTDLTQPLTGPIQVKCDDDGSCKADTNPVWARYWVKKDPSFDMRAITHREWDDLVHASINEYDSIIGTSDPDLSAFKRRGGKMLNWHGTVDAAIPFNGSTNYYDRVLERDPEAADYYRFFVAPGSSHCFNCGPSSPPTMQYIVDWVEKGIAPDTLRALGLNGLGVQVERPLCMYPKVQYYAGGDPTVASSFICV</sequence>
<keyword evidence="10" id="KW-1185">Reference proteome</keyword>
<accession>A0A9W8TIK1</accession>
<evidence type="ECO:0000256" key="3">
    <source>
        <dbReference type="ARBA" id="ARBA00022723"/>
    </source>
</evidence>
<dbReference type="EC" id="3.1.1.-" evidence="8"/>
<gene>
    <name evidence="9" type="ORF">NPX13_g9768</name>
</gene>
<evidence type="ECO:0000313" key="10">
    <source>
        <dbReference type="Proteomes" id="UP001148614"/>
    </source>
</evidence>
<dbReference type="AlphaFoldDB" id="A0A9W8TIK1"/>
<dbReference type="InterPro" id="IPR029058">
    <property type="entry name" value="AB_hydrolase_fold"/>
</dbReference>
<dbReference type="SUPFAM" id="SSF53474">
    <property type="entry name" value="alpha/beta-Hydrolases"/>
    <property type="match status" value="1"/>
</dbReference>
<evidence type="ECO:0000256" key="5">
    <source>
        <dbReference type="ARBA" id="ARBA00022801"/>
    </source>
</evidence>
<keyword evidence="3" id="KW-0479">Metal-binding</keyword>
<dbReference type="VEuPathDB" id="FungiDB:F4678DRAFT_450633"/>
<dbReference type="Gene3D" id="3.40.50.1820">
    <property type="entry name" value="alpha/beta hydrolase"/>
    <property type="match status" value="1"/>
</dbReference>
<dbReference type="GO" id="GO:0046872">
    <property type="term" value="F:metal ion binding"/>
    <property type="evidence" value="ECO:0007669"/>
    <property type="project" value="UniProtKB-KW"/>
</dbReference>
<dbReference type="PANTHER" id="PTHR33938">
    <property type="entry name" value="FERULOYL ESTERASE B-RELATED"/>
    <property type="match status" value="1"/>
</dbReference>
<dbReference type="VEuPathDB" id="FungiDB:F4678DRAFT_477678"/>
<comment type="similarity">
    <text evidence="1 8">Belongs to the tannase family.</text>
</comment>
<keyword evidence="2" id="KW-0719">Serine esterase</keyword>
<name>A0A9W8TIK1_9PEZI</name>
<protein>
    <recommendedName>
        <fullName evidence="8">Carboxylic ester hydrolase</fullName>
        <ecNumber evidence="8">3.1.1.-</ecNumber>
    </recommendedName>
</protein>